<protein>
    <submittedName>
        <fullName evidence="2">Uncharacterized protein</fullName>
    </submittedName>
</protein>
<feature type="region of interest" description="Disordered" evidence="1">
    <location>
        <begin position="1"/>
        <end position="23"/>
    </location>
</feature>
<evidence type="ECO:0000313" key="2">
    <source>
        <dbReference type="EMBL" id="MFC4675125.1"/>
    </source>
</evidence>
<dbReference type="RefSeq" id="WP_379998052.1">
    <property type="nucleotide sequence ID" value="NZ_JBHSGN010000090.1"/>
</dbReference>
<evidence type="ECO:0000313" key="3">
    <source>
        <dbReference type="Proteomes" id="UP001596023"/>
    </source>
</evidence>
<keyword evidence="3" id="KW-1185">Reference proteome</keyword>
<proteinExistence type="predicted"/>
<reference evidence="3" key="1">
    <citation type="journal article" date="2019" name="Int. J. Syst. Evol. Microbiol.">
        <title>The Global Catalogue of Microorganisms (GCM) 10K type strain sequencing project: providing services to taxonomists for standard genome sequencing and annotation.</title>
        <authorList>
            <consortium name="The Broad Institute Genomics Platform"/>
            <consortium name="The Broad Institute Genome Sequencing Center for Infectious Disease"/>
            <person name="Wu L."/>
            <person name="Ma J."/>
        </authorList>
    </citation>
    <scope>NUCLEOTIDE SEQUENCE [LARGE SCALE GENOMIC DNA]</scope>
    <source>
        <strain evidence="3">CCUG 66188</strain>
    </source>
</reference>
<organism evidence="2 3">
    <name type="scientific">Dysgonomonas termitidis</name>
    <dbReference type="NCBI Taxonomy" id="1516126"/>
    <lineage>
        <taxon>Bacteria</taxon>
        <taxon>Pseudomonadati</taxon>
        <taxon>Bacteroidota</taxon>
        <taxon>Bacteroidia</taxon>
        <taxon>Bacteroidales</taxon>
        <taxon>Dysgonomonadaceae</taxon>
        <taxon>Dysgonomonas</taxon>
    </lineage>
</organism>
<comment type="caution">
    <text evidence="2">The sequence shown here is derived from an EMBL/GenBank/DDBJ whole genome shotgun (WGS) entry which is preliminary data.</text>
</comment>
<accession>A0ABV9KYL5</accession>
<evidence type="ECO:0000256" key="1">
    <source>
        <dbReference type="SAM" id="MobiDB-lite"/>
    </source>
</evidence>
<dbReference type="EMBL" id="JBHSGN010000090">
    <property type="protein sequence ID" value="MFC4675125.1"/>
    <property type="molecule type" value="Genomic_DNA"/>
</dbReference>
<name>A0ABV9KYL5_9BACT</name>
<gene>
    <name evidence="2" type="ORF">ACFO6W_15600</name>
</gene>
<dbReference type="Proteomes" id="UP001596023">
    <property type="component" value="Unassembled WGS sequence"/>
</dbReference>
<sequence length="53" mass="5732">MKIGQFSAGINSQGTDIASGRKDREGLKEIVPGDIKNPCILSQPTQYRLQITG</sequence>